<keyword evidence="3" id="KW-1185">Reference proteome</keyword>
<reference evidence="2 3" key="1">
    <citation type="journal article" date="2021" name="Sci. Rep.">
        <title>Chromosome anchoring in Senegalese sole (Solea senegalensis) reveals sex-associated markers and genome rearrangements in flatfish.</title>
        <authorList>
            <person name="Guerrero-Cozar I."/>
            <person name="Gomez-Garrido J."/>
            <person name="Berbel C."/>
            <person name="Martinez-Blanch J.F."/>
            <person name="Alioto T."/>
            <person name="Claros M.G."/>
            <person name="Gagnaire P.A."/>
            <person name="Manchado M."/>
        </authorList>
    </citation>
    <scope>NUCLEOTIDE SEQUENCE [LARGE SCALE GENOMIC DNA]</scope>
    <source>
        <strain evidence="2">Sse05_10M</strain>
    </source>
</reference>
<name>A0AAV6R853_SOLSE</name>
<evidence type="ECO:0000256" key="1">
    <source>
        <dbReference type="SAM" id="MobiDB-lite"/>
    </source>
</evidence>
<gene>
    <name evidence="2" type="ORF">JOB18_027011</name>
</gene>
<feature type="compositionally biased region" description="Basic and acidic residues" evidence="1">
    <location>
        <begin position="67"/>
        <end position="84"/>
    </location>
</feature>
<evidence type="ECO:0000313" key="2">
    <source>
        <dbReference type="EMBL" id="KAG7500704.1"/>
    </source>
</evidence>
<protein>
    <submittedName>
        <fullName evidence="2">Uncharacterized protein</fullName>
    </submittedName>
</protein>
<dbReference type="Proteomes" id="UP000693946">
    <property type="component" value="Linkage Group LG20"/>
</dbReference>
<evidence type="ECO:0000313" key="3">
    <source>
        <dbReference type="Proteomes" id="UP000693946"/>
    </source>
</evidence>
<proteinExistence type="predicted"/>
<accession>A0AAV6R853</accession>
<sequence length="226" mass="25955">MPCWSETSHDLQREGKIMDGLARTEDAVNEQSRPLLTLRHLCGRSRSPPAASHYPQRRTADSVTHGSSERESTEQSIDSRGRRKQEKKEEINIFKFLSEERFSVSFSHNYRIKVCAAFKCKVLLRSTKVAKSRNETNTKDCFLSSAVNRVACPSHHNQTKISEMNKRLEQQKYMCNRAPGEPSMVFTSHAQVNSAQQTVLAEKLCTNWKLMRWRTSMEIHSADSIH</sequence>
<feature type="region of interest" description="Disordered" evidence="1">
    <location>
        <begin position="40"/>
        <end position="84"/>
    </location>
</feature>
<dbReference type="EMBL" id="JAGKHQ010000013">
    <property type="protein sequence ID" value="KAG7500704.1"/>
    <property type="molecule type" value="Genomic_DNA"/>
</dbReference>
<comment type="caution">
    <text evidence="2">The sequence shown here is derived from an EMBL/GenBank/DDBJ whole genome shotgun (WGS) entry which is preliminary data.</text>
</comment>
<organism evidence="2 3">
    <name type="scientific">Solea senegalensis</name>
    <name type="common">Senegalese sole</name>
    <dbReference type="NCBI Taxonomy" id="28829"/>
    <lineage>
        <taxon>Eukaryota</taxon>
        <taxon>Metazoa</taxon>
        <taxon>Chordata</taxon>
        <taxon>Craniata</taxon>
        <taxon>Vertebrata</taxon>
        <taxon>Euteleostomi</taxon>
        <taxon>Actinopterygii</taxon>
        <taxon>Neopterygii</taxon>
        <taxon>Teleostei</taxon>
        <taxon>Neoteleostei</taxon>
        <taxon>Acanthomorphata</taxon>
        <taxon>Carangaria</taxon>
        <taxon>Pleuronectiformes</taxon>
        <taxon>Pleuronectoidei</taxon>
        <taxon>Soleidae</taxon>
        <taxon>Solea</taxon>
    </lineage>
</organism>
<dbReference type="AlphaFoldDB" id="A0AAV6R853"/>